<feature type="domain" description="PH" evidence="13">
    <location>
        <begin position="407"/>
        <end position="520"/>
    </location>
</feature>
<feature type="region of interest" description="Disordered" evidence="12">
    <location>
        <begin position="732"/>
        <end position="754"/>
    </location>
</feature>
<evidence type="ECO:0000256" key="9">
    <source>
        <dbReference type="RuleBase" id="RU003844"/>
    </source>
</evidence>
<dbReference type="InterPro" id="IPR004598">
    <property type="entry name" value="TFIIH_p52/Tfb2"/>
</dbReference>
<evidence type="ECO:0000256" key="12">
    <source>
        <dbReference type="SAM" id="MobiDB-lite"/>
    </source>
</evidence>
<organism evidence="14">
    <name type="scientific">Eubosmina coregoni</name>
    <dbReference type="NCBI Taxonomy" id="186181"/>
    <lineage>
        <taxon>Eukaryota</taxon>
        <taxon>Metazoa</taxon>
        <taxon>Ecdysozoa</taxon>
        <taxon>Arthropoda</taxon>
        <taxon>Crustacea</taxon>
        <taxon>Branchiopoda</taxon>
        <taxon>Diplostraca</taxon>
        <taxon>Cladocera</taxon>
        <taxon>Anomopoda</taxon>
        <taxon>Bosminidae</taxon>
        <taxon>Eubosmina</taxon>
    </lineage>
</organism>
<comment type="function">
    <text evidence="11">Component of the general transcription and DNA repair factor IIH (TFIIH) core complex which is involved in general and transcription-coupled nucleotide excision repair (NER) of damaged DNA.</text>
</comment>
<sequence length="1124" mass="127971">MTAHQRKLDCKDLHSYLKTLPSGTLDRLYNHPATCVAVFRELPELARHYIMRILFVDQAVPKAIMCSWVQPSHNKDLDEIVKLLNELRVWQTVEIRGGIDGWLLNPTFRKNLKGALLGGGNNWSLKIPSEPDPKARSISQLDAYAMERWECVLHFMVNQHAPLDKTKNISYDATQILEHSGLMKRDSSNSEMSITKDGFQFLLMDTSAQVWYFLLQYLDTAPARQLDLVECLGFLFQLSYSTLGQDYSTESMSENMMKFLQHLREFGLVFLRKRKDQRFYPTRLALDIAAGPKKSSSNTTVSQPLSRPDAGYIVVETNYRVYAYTSSALQVALIALFCELMYRFPDLVVGVITRESIRQALRIGITAEQIVSFLRQHAHSQCYTLPKVLPATIADQIKLWSNERDRFTFTEGVLYNQFHSQQDFDVLKGYAQDRGVLIWHSKTGAGRQMVVTKEGHEDSKDKMTRGVRRGCIRLKGAIVGIDDEDDTTFTVTVDMKVFHLQAKDAEEREKWIRGLEDTILRHAQLQRRLDPNHPTPTMQDFDKKLTETDSYLQILIDQVTALELRITNGNDEQEKMRLCSIRDRANEMLESIKHTIVLLQIAKNATQPINGVQVAAPSYVFQPSPSGSLKSSNQQPVKNLTNEVVAVITSMEEVPVQTGIELGAECVESRLSSNVEPVGIPQQLQQTPLVNLDSSNLFNGQRSLGMEIPETSYSSSEDEDFYDASENMAYSPTLPTPNVKSFDEPEMAQRKPTPETIDYDALYEDSDEDDLGPMDQHGSVITHLLSQVKLGMDLTKVVLPTFILERRSLLEMYADFFAHPDIFVGIVDFTDPRDRMVQTVRWFLSAFHAGRRSEVAKKPYNPIIGETFRCWWDVDETNNGSGNLVSDGPVPWCTTNQLTFIAEQVSHHPPVSAFYAEHYDKRISFCAHIWTKSKFLGLSIGVHHVGQGCVYLSDYDEEYIITFPNAYARSILTVPWVELGGSVSITCAKTGYSANVEFQTKPFYGGRKNRITADILQPDRKKTEEFVNVNAMSIVRKQVRPVAEQEEFESRRMWRECTLGLKFNDIDLATKSKSALEHRQREEARIRKEANEKWETKLFSLVGDNWIYNTPLVKRMATNNGPAV</sequence>
<dbReference type="InterPro" id="IPR037239">
    <property type="entry name" value="OSBP_sf"/>
</dbReference>
<evidence type="ECO:0000259" key="13">
    <source>
        <dbReference type="PROSITE" id="PS50003"/>
    </source>
</evidence>
<dbReference type="GO" id="GO:0005675">
    <property type="term" value="C:transcription factor TFIIH holo complex"/>
    <property type="evidence" value="ECO:0007669"/>
    <property type="project" value="TreeGrafter"/>
</dbReference>
<evidence type="ECO:0000256" key="3">
    <source>
        <dbReference type="ARBA" id="ARBA00022763"/>
    </source>
</evidence>
<keyword evidence="6 11" id="KW-0804">Transcription</keyword>
<dbReference type="GO" id="GO:0003690">
    <property type="term" value="F:double-stranded DNA binding"/>
    <property type="evidence" value="ECO:0007669"/>
    <property type="project" value="TreeGrafter"/>
</dbReference>
<dbReference type="SUPFAM" id="SSF50729">
    <property type="entry name" value="PH domain-like"/>
    <property type="match status" value="1"/>
</dbReference>
<dbReference type="SMART" id="SM00233">
    <property type="entry name" value="PH"/>
    <property type="match status" value="1"/>
</dbReference>
<dbReference type="InterPro" id="IPR000648">
    <property type="entry name" value="Oxysterol-bd"/>
</dbReference>
<dbReference type="InterPro" id="IPR018494">
    <property type="entry name" value="Oxysterol-bd_CS"/>
</dbReference>
<evidence type="ECO:0000256" key="10">
    <source>
        <dbReference type="RuleBase" id="RU003845"/>
    </source>
</evidence>
<dbReference type="Gene3D" id="3.30.70.3490">
    <property type="match status" value="1"/>
</dbReference>
<feature type="compositionally biased region" description="Basic and acidic residues" evidence="12">
    <location>
        <begin position="741"/>
        <end position="753"/>
    </location>
</feature>
<dbReference type="Gene3D" id="3.30.70.2610">
    <property type="match status" value="1"/>
</dbReference>
<dbReference type="FunFam" id="2.40.160.120:FF:000014">
    <property type="entry name" value="Oxysterol-binding protein"/>
    <property type="match status" value="1"/>
</dbReference>
<dbReference type="Gene3D" id="2.40.160.120">
    <property type="match status" value="1"/>
</dbReference>
<protein>
    <recommendedName>
        <fullName evidence="10 11">Multifunctional fusion protein</fullName>
    </recommendedName>
    <domain>
        <recommendedName>
            <fullName evidence="10">Oxysterol-binding protein</fullName>
        </recommendedName>
    </domain>
    <domain>
        <recommendedName>
            <fullName evidence="11">General transcription factor IIH subunit 4</fullName>
        </recommendedName>
    </domain>
</protein>
<evidence type="ECO:0000256" key="4">
    <source>
        <dbReference type="ARBA" id="ARBA00023015"/>
    </source>
</evidence>
<keyword evidence="10" id="KW-0813">Transport</keyword>
<dbReference type="Pfam" id="PF18307">
    <property type="entry name" value="Tfb2_C"/>
    <property type="match status" value="1"/>
</dbReference>
<name>A0A4Y7LQZ9_9CRUS</name>
<evidence type="ECO:0000256" key="8">
    <source>
        <dbReference type="ARBA" id="ARBA00023242"/>
    </source>
</evidence>
<proteinExistence type="evidence at transcript level"/>
<keyword evidence="10" id="KW-0445">Lipid transport</keyword>
<dbReference type="Gene3D" id="1.10.287.2720">
    <property type="match status" value="1"/>
</dbReference>
<keyword evidence="8 11" id="KW-0539">Nucleus</keyword>
<dbReference type="PROSITE" id="PS50003">
    <property type="entry name" value="PH_DOMAIN"/>
    <property type="match status" value="1"/>
</dbReference>
<dbReference type="GO" id="GO:0001671">
    <property type="term" value="F:ATPase activator activity"/>
    <property type="evidence" value="ECO:0007669"/>
    <property type="project" value="InterPro"/>
</dbReference>
<dbReference type="SUPFAM" id="SSF144000">
    <property type="entry name" value="Oxysterol-binding protein-like"/>
    <property type="match status" value="1"/>
</dbReference>
<dbReference type="InterPro" id="IPR040662">
    <property type="entry name" value="Tfb2_C"/>
</dbReference>
<comment type="similarity">
    <text evidence="2 11">Belongs to the TFB2 family.</text>
</comment>
<dbReference type="AlphaFoldDB" id="A0A4Y7LQZ9"/>
<comment type="similarity">
    <text evidence="9">Belongs to the OSBP family.</text>
</comment>
<reference evidence="14" key="1">
    <citation type="submission" date="2018-08" db="EMBL/GenBank/DDBJ databases">
        <authorList>
            <person name="Cornetti L."/>
        </authorList>
    </citation>
    <scope>NUCLEOTIDE SEQUENCE</scope>
    <source>
        <strain evidence="14">FI-BAL1-1</strain>
    </source>
</reference>
<dbReference type="FunFam" id="3.30.70.3490:FF:000001">
    <property type="entry name" value="Oxysterol-binding protein"/>
    <property type="match status" value="1"/>
</dbReference>
<dbReference type="PANTHER" id="PTHR13152:SF0">
    <property type="entry name" value="GENERAL TRANSCRIPTION FACTOR IIH SUBUNIT 4"/>
    <property type="match status" value="1"/>
</dbReference>
<evidence type="ECO:0000256" key="2">
    <source>
        <dbReference type="ARBA" id="ARBA00007132"/>
    </source>
</evidence>
<gene>
    <name evidence="14" type="primary">EOG090X04KD</name>
</gene>
<dbReference type="PANTHER" id="PTHR13152">
    <property type="entry name" value="TFIIH, POLYPEPTIDE 4"/>
    <property type="match status" value="1"/>
</dbReference>
<comment type="subcellular location">
    <subcellularLocation>
        <location evidence="1 11">Nucleus</location>
    </subcellularLocation>
</comment>
<dbReference type="GO" id="GO:0000439">
    <property type="term" value="C:transcription factor TFIIH core complex"/>
    <property type="evidence" value="ECO:0007669"/>
    <property type="project" value="InterPro"/>
</dbReference>
<keyword evidence="4 11" id="KW-0805">Transcription regulation</keyword>
<dbReference type="PROSITE" id="PS01013">
    <property type="entry name" value="OSBP"/>
    <property type="match status" value="1"/>
</dbReference>
<evidence type="ECO:0000256" key="7">
    <source>
        <dbReference type="ARBA" id="ARBA00023204"/>
    </source>
</evidence>
<dbReference type="GO" id="GO:0008289">
    <property type="term" value="F:lipid binding"/>
    <property type="evidence" value="ECO:0007669"/>
    <property type="project" value="UniProtKB-KW"/>
</dbReference>
<dbReference type="InterPro" id="IPR001849">
    <property type="entry name" value="PH_domain"/>
</dbReference>
<evidence type="ECO:0000256" key="1">
    <source>
        <dbReference type="ARBA" id="ARBA00004123"/>
    </source>
</evidence>
<keyword evidence="7 11" id="KW-0234">DNA repair</keyword>
<dbReference type="FunFam" id="1.10.287.2720:FF:000001">
    <property type="entry name" value="Oxysterol-binding OBPalpha"/>
    <property type="match status" value="1"/>
</dbReference>
<dbReference type="GO" id="GO:0006869">
    <property type="term" value="P:lipid transport"/>
    <property type="evidence" value="ECO:0007669"/>
    <property type="project" value="UniProtKB-KW"/>
</dbReference>
<dbReference type="Pfam" id="PF03849">
    <property type="entry name" value="Tfb2"/>
    <property type="match status" value="1"/>
</dbReference>
<keyword evidence="3 11" id="KW-0227">DNA damage</keyword>
<evidence type="ECO:0000256" key="5">
    <source>
        <dbReference type="ARBA" id="ARBA00023121"/>
    </source>
</evidence>
<evidence type="ECO:0000256" key="11">
    <source>
        <dbReference type="RuleBase" id="RU364024"/>
    </source>
</evidence>
<dbReference type="NCBIfam" id="TIGR00625">
    <property type="entry name" value="tfb2"/>
    <property type="match status" value="1"/>
</dbReference>
<dbReference type="GO" id="GO:0006289">
    <property type="term" value="P:nucleotide-excision repair"/>
    <property type="evidence" value="ECO:0007669"/>
    <property type="project" value="InterPro"/>
</dbReference>
<evidence type="ECO:0000313" key="14">
    <source>
        <dbReference type="EMBL" id="SVE69743.1"/>
    </source>
</evidence>
<dbReference type="EMBL" id="LR000124">
    <property type="protein sequence ID" value="SVE69743.1"/>
    <property type="molecule type" value="mRNA"/>
</dbReference>
<accession>A0A4Y7LQZ9</accession>
<keyword evidence="5" id="KW-0446">Lipid-binding</keyword>
<evidence type="ECO:0000256" key="6">
    <source>
        <dbReference type="ARBA" id="ARBA00023163"/>
    </source>
</evidence>
<dbReference type="Pfam" id="PF01237">
    <property type="entry name" value="Oxysterol_BP"/>
    <property type="match status" value="1"/>
</dbReference>